<keyword evidence="5" id="KW-1185">Reference proteome</keyword>
<dbReference type="GO" id="GO:0016020">
    <property type="term" value="C:membrane"/>
    <property type="evidence" value="ECO:0007669"/>
    <property type="project" value="UniProtKB-SubCell"/>
</dbReference>
<evidence type="ECO:0000256" key="3">
    <source>
        <dbReference type="SAM" id="Phobius"/>
    </source>
</evidence>
<comment type="caution">
    <text evidence="4">The sequence shown here is derived from an EMBL/GenBank/DDBJ whole genome shotgun (WGS) entry which is preliminary data.</text>
</comment>
<name>A0A843XBN3_COLES</name>
<dbReference type="SUPFAM" id="SSF81324">
    <property type="entry name" value="Voltage-gated potassium channels"/>
    <property type="match status" value="1"/>
</dbReference>
<dbReference type="AlphaFoldDB" id="A0A843XBN3"/>
<dbReference type="Proteomes" id="UP000652761">
    <property type="component" value="Unassembled WGS sequence"/>
</dbReference>
<accession>A0A843XBN3</accession>
<proteinExistence type="predicted"/>
<evidence type="ECO:0008006" key="6">
    <source>
        <dbReference type="Google" id="ProtNLM"/>
    </source>
</evidence>
<feature type="transmembrane region" description="Helical" evidence="3">
    <location>
        <begin position="167"/>
        <end position="196"/>
    </location>
</feature>
<keyword evidence="3" id="KW-0472">Membrane</keyword>
<keyword evidence="2" id="KW-0407">Ion channel</keyword>
<dbReference type="InterPro" id="IPR014710">
    <property type="entry name" value="RmlC-like_jellyroll"/>
</dbReference>
<keyword evidence="1" id="KW-0813">Transport</keyword>
<dbReference type="PANTHER" id="PTHR45651">
    <property type="entry name" value="CYCLIC NUCLEOTIDE-GATED ION CHANNEL 15-RELATED-RELATED"/>
    <property type="match status" value="1"/>
</dbReference>
<dbReference type="Gene3D" id="2.60.120.10">
    <property type="entry name" value="Jelly Rolls"/>
    <property type="match status" value="1"/>
</dbReference>
<keyword evidence="3" id="KW-1133">Transmembrane helix</keyword>
<dbReference type="InterPro" id="IPR018490">
    <property type="entry name" value="cNMP-bd_dom_sf"/>
</dbReference>
<dbReference type="PANTHER" id="PTHR45651:SF11">
    <property type="entry name" value="CYCLIC NUCLEOTIDE-GATED ION CHANNEL 20, CHLOROPLASTIC-RELATED"/>
    <property type="match status" value="1"/>
</dbReference>
<evidence type="ECO:0000313" key="5">
    <source>
        <dbReference type="Proteomes" id="UP000652761"/>
    </source>
</evidence>
<dbReference type="EMBL" id="NMUH01007130">
    <property type="protein sequence ID" value="MQM16712.1"/>
    <property type="molecule type" value="Genomic_DNA"/>
</dbReference>
<evidence type="ECO:0000256" key="1">
    <source>
        <dbReference type="ARBA" id="ARBA00023286"/>
    </source>
</evidence>
<keyword evidence="3" id="KW-0812">Transmembrane</keyword>
<evidence type="ECO:0000256" key="2">
    <source>
        <dbReference type="ARBA" id="ARBA00023303"/>
    </source>
</evidence>
<keyword evidence="1" id="KW-0406">Ion transport</keyword>
<reference evidence="4" key="1">
    <citation type="submission" date="2017-07" db="EMBL/GenBank/DDBJ databases">
        <title>Taro Niue Genome Assembly and Annotation.</title>
        <authorList>
            <person name="Atibalentja N."/>
            <person name="Keating K."/>
            <person name="Fields C.J."/>
        </authorList>
    </citation>
    <scope>NUCLEOTIDE SEQUENCE</scope>
    <source>
        <strain evidence="4">Niue_2</strain>
        <tissue evidence="4">Leaf</tissue>
    </source>
</reference>
<dbReference type="SUPFAM" id="SSF51206">
    <property type="entry name" value="cAMP-binding domain-like"/>
    <property type="match status" value="1"/>
</dbReference>
<sequence length="347" mass="40345">MPKTSYELQFFFSIYQGFSDFYHYSLDGHVVGSCWYLFGVQRVSKCLKDACTESRLFFNCTANACKQAIDCGRGSNETILSRHDSSCDFARGLSLWQNNSNASACLSKDSSDSSKNFSFNYGIYQQAPLITKRQSIVVRYIYSLFWGFQQISTLAGNQVPSDFVWEVLFTMGIIGLGLLLFALLIGNMQNFLLALGRRRLEMQLRRRDVERWMSHRRLPEYLRRQVRQAERFNWAATQGVNEEELLVNLPENLQREIRRHLFTFLKKKLRQKLYIDKSYIQQKGCPIEKMVFIVRGEMKSEDADENESPLSEGDVCGEELLTWYLEHSSLVKGWFLLNLAIAYHPHC</sequence>
<feature type="transmembrane region" description="Helical" evidence="3">
    <location>
        <begin position="136"/>
        <end position="155"/>
    </location>
</feature>
<gene>
    <name evidence="4" type="ORF">Taro_049671</name>
</gene>
<dbReference type="GO" id="GO:0034220">
    <property type="term" value="P:monoatomic ion transmembrane transport"/>
    <property type="evidence" value="ECO:0007669"/>
    <property type="project" value="UniProtKB-KW"/>
</dbReference>
<evidence type="ECO:0000313" key="4">
    <source>
        <dbReference type="EMBL" id="MQM16712.1"/>
    </source>
</evidence>
<dbReference type="OrthoDB" id="421226at2759"/>
<keyword evidence="1" id="KW-1071">Ligand-gated ion channel</keyword>
<protein>
    <recommendedName>
        <fullName evidence="6">Cyclic nucleotide-binding domain-containing protein</fullName>
    </recommendedName>
</protein>
<organism evidence="4 5">
    <name type="scientific">Colocasia esculenta</name>
    <name type="common">Wild taro</name>
    <name type="synonym">Arum esculentum</name>
    <dbReference type="NCBI Taxonomy" id="4460"/>
    <lineage>
        <taxon>Eukaryota</taxon>
        <taxon>Viridiplantae</taxon>
        <taxon>Streptophyta</taxon>
        <taxon>Embryophyta</taxon>
        <taxon>Tracheophyta</taxon>
        <taxon>Spermatophyta</taxon>
        <taxon>Magnoliopsida</taxon>
        <taxon>Liliopsida</taxon>
        <taxon>Araceae</taxon>
        <taxon>Aroideae</taxon>
        <taxon>Colocasieae</taxon>
        <taxon>Colocasia</taxon>
    </lineage>
</organism>